<evidence type="ECO:0000313" key="9">
    <source>
        <dbReference type="EnsemblMetazoa" id="Aqu2.1.37591_001"/>
    </source>
</evidence>
<evidence type="ECO:0000259" key="8">
    <source>
        <dbReference type="PROSITE" id="PS51968"/>
    </source>
</evidence>
<comment type="similarity">
    <text evidence="2">Belongs to the grh/CP2 family. CP2 subfamily.</text>
</comment>
<dbReference type="Pfam" id="PF25416">
    <property type="entry name" value="GRHL1_C"/>
    <property type="match status" value="1"/>
</dbReference>
<dbReference type="EnsemblMetazoa" id="Aqu2.1.37591_001">
    <property type="protein sequence ID" value="Aqu2.1.37591_001"/>
    <property type="gene ID" value="Aqu2.1.37591"/>
</dbReference>
<dbReference type="FunCoup" id="A0A1X7VC41">
    <property type="interactions" value="350"/>
</dbReference>
<dbReference type="AlphaFoldDB" id="A0A1X7VC41"/>
<dbReference type="Pfam" id="PF04516">
    <property type="entry name" value="CP2"/>
    <property type="match status" value="1"/>
</dbReference>
<dbReference type="PANTHER" id="PTHR11037">
    <property type="entry name" value="TRANSCRIPTION FACTOR CP2"/>
    <property type="match status" value="1"/>
</dbReference>
<name>A0A1X7VC41_AMPQE</name>
<evidence type="ECO:0000256" key="7">
    <source>
        <dbReference type="PROSITE-ProRule" id="PRU01313"/>
    </source>
</evidence>
<sequence length="428" mass="48794">MNNLLLLSRDSNALYLTGQTYSLRLSCEKPTEYSLLKSSISLEFHDLRLRNSEETQIQQWMNDNNGQRMLEMVAVSCSGVSNIQHHDDFINFASFVWASHEESVVSFKINALSSEFTAKKHGGEKGVPFRLVLNTYSIPSIEDTGGTHISKCFCLVKVFKDKGADRKHKHDLQKREKLQSDEAAKYWESSSVTKLQPPRAQSNSCHYKPVITVQLFSLLNLRLMLRRLLIHFHLHLNLIARHCSSTSQPGMEQVSYQLQSLGPLANVDETRQWLTNNRFAPYVSLFANYGGTDLLRLSRKDLMDLCGPADGIRLYNALHIRSVKRIYISFEEGTAYNAIFLEELTAAHFKDCIARRLSIAPSVITAIQLQHTYGYGILVNVDDLCVVNMYDEQFFQLQHIKDETGSMRIILKEPHTTDISMTGQHSRS</sequence>
<dbReference type="InterPro" id="IPR013761">
    <property type="entry name" value="SAM/pointed_sf"/>
</dbReference>
<dbReference type="InterPro" id="IPR057520">
    <property type="entry name" value="GRHL1/CP2_C"/>
</dbReference>
<evidence type="ECO:0000256" key="2">
    <source>
        <dbReference type="ARBA" id="ARBA00010852"/>
    </source>
</evidence>
<dbReference type="InterPro" id="IPR007604">
    <property type="entry name" value="CP2"/>
</dbReference>
<keyword evidence="6 7" id="KW-0539">Nucleus</keyword>
<dbReference type="GO" id="GO:0005634">
    <property type="term" value="C:nucleus"/>
    <property type="evidence" value="ECO:0007669"/>
    <property type="project" value="UniProtKB-SubCell"/>
</dbReference>
<keyword evidence="5" id="KW-0804">Transcription</keyword>
<evidence type="ECO:0000256" key="1">
    <source>
        <dbReference type="ARBA" id="ARBA00004123"/>
    </source>
</evidence>
<dbReference type="Gene3D" id="1.10.150.50">
    <property type="entry name" value="Transcription Factor, Ets-1"/>
    <property type="match status" value="1"/>
</dbReference>
<proteinExistence type="inferred from homology"/>
<dbReference type="eggNOG" id="KOG4091">
    <property type="taxonomic scope" value="Eukaryota"/>
</dbReference>
<feature type="domain" description="Grh/CP2 DB" evidence="8">
    <location>
        <begin position="1"/>
        <end position="221"/>
    </location>
</feature>
<dbReference type="InParanoid" id="A0A1X7VC41"/>
<dbReference type="GO" id="GO:0000978">
    <property type="term" value="F:RNA polymerase II cis-regulatory region sequence-specific DNA binding"/>
    <property type="evidence" value="ECO:0007669"/>
    <property type="project" value="TreeGrafter"/>
</dbReference>
<keyword evidence="4 7" id="KW-0238">DNA-binding</keyword>
<dbReference type="PROSITE" id="PS51968">
    <property type="entry name" value="GRH_CP2_DB"/>
    <property type="match status" value="1"/>
</dbReference>
<evidence type="ECO:0000256" key="6">
    <source>
        <dbReference type="ARBA" id="ARBA00023242"/>
    </source>
</evidence>
<dbReference type="OMA" id="FMECSPW"/>
<dbReference type="SUPFAM" id="SSF47769">
    <property type="entry name" value="SAM/Pointed domain"/>
    <property type="match status" value="1"/>
</dbReference>
<reference evidence="9" key="1">
    <citation type="submission" date="2017-05" db="UniProtKB">
        <authorList>
            <consortium name="EnsemblMetazoa"/>
        </authorList>
    </citation>
    <scope>IDENTIFICATION</scope>
</reference>
<dbReference type="Pfam" id="PF18016">
    <property type="entry name" value="SAM_3"/>
    <property type="match status" value="1"/>
</dbReference>
<dbReference type="InterPro" id="IPR041418">
    <property type="entry name" value="SAM_3"/>
</dbReference>
<organism evidence="9">
    <name type="scientific">Amphimedon queenslandica</name>
    <name type="common">Sponge</name>
    <dbReference type="NCBI Taxonomy" id="400682"/>
    <lineage>
        <taxon>Eukaryota</taxon>
        <taxon>Metazoa</taxon>
        <taxon>Porifera</taxon>
        <taxon>Demospongiae</taxon>
        <taxon>Heteroscleromorpha</taxon>
        <taxon>Haplosclerida</taxon>
        <taxon>Niphatidae</taxon>
        <taxon>Amphimedon</taxon>
    </lineage>
</organism>
<evidence type="ECO:0000256" key="3">
    <source>
        <dbReference type="ARBA" id="ARBA00023015"/>
    </source>
</evidence>
<evidence type="ECO:0000256" key="5">
    <source>
        <dbReference type="ARBA" id="ARBA00023163"/>
    </source>
</evidence>
<keyword evidence="3" id="KW-0805">Transcription regulation</keyword>
<protein>
    <recommendedName>
        <fullName evidence="8">Grh/CP2 DB domain-containing protein</fullName>
    </recommendedName>
</protein>
<dbReference type="OrthoDB" id="9996779at2759"/>
<comment type="subcellular location">
    <subcellularLocation>
        <location evidence="1 7">Nucleus</location>
    </subcellularLocation>
</comment>
<evidence type="ECO:0000256" key="4">
    <source>
        <dbReference type="ARBA" id="ARBA00023125"/>
    </source>
</evidence>
<dbReference type="PANTHER" id="PTHR11037:SF21">
    <property type="entry name" value="GEMINI, ISOFORM C"/>
    <property type="match status" value="1"/>
</dbReference>
<accession>A0A1X7VC41</accession>
<dbReference type="InterPro" id="IPR040167">
    <property type="entry name" value="TF_CP2-like"/>
</dbReference>
<dbReference type="GO" id="GO:0001228">
    <property type="term" value="F:DNA-binding transcription activator activity, RNA polymerase II-specific"/>
    <property type="evidence" value="ECO:0007669"/>
    <property type="project" value="TreeGrafter"/>
</dbReference>